<sequence length="335" mass="35715">MTRCPWPNKSLINNYSHHPYRHSSQFMPIVVSNNLAQYSHLLYPRKGGGRGGGGGGKGGKGVKGSRGGGGKSISGLGGKTSSSGSRGGGTVTTVPSGSRFAGRQAGGATRDTVFGRSYYGSGYPYGSYGSTWVGGRPFPYYYWPVYVGPNEYYGSSEYGPANSTERPGGPMYTISVYTTDAKYNTSDVYRILGDQDSVATVLSALQSNCSVAGGAMFNYDPTSNDLAHSLPRTESFIQWYRSSSFALSLDGYNNSASALTPSALSNNTQQLVTALLPPTPLPSHLNRAFLDCVNYTTASSLPLIDAGLSNLPPFNALGLLFVLWTTLIMFKQSFF</sequence>
<dbReference type="AlphaFoldDB" id="A0A8H3GTC8"/>
<accession>A0A8H3GTC8</accession>
<proteinExistence type="predicted"/>
<protein>
    <submittedName>
        <fullName evidence="2">Uncharacterized protein</fullName>
    </submittedName>
</protein>
<evidence type="ECO:0000313" key="3">
    <source>
        <dbReference type="Proteomes" id="UP000663846"/>
    </source>
</evidence>
<name>A0A8H3GTC8_9AGAM</name>
<evidence type="ECO:0000256" key="1">
    <source>
        <dbReference type="SAM" id="MobiDB-lite"/>
    </source>
</evidence>
<organism evidence="2 3">
    <name type="scientific">Rhizoctonia solani</name>
    <dbReference type="NCBI Taxonomy" id="456999"/>
    <lineage>
        <taxon>Eukaryota</taxon>
        <taxon>Fungi</taxon>
        <taxon>Dikarya</taxon>
        <taxon>Basidiomycota</taxon>
        <taxon>Agaricomycotina</taxon>
        <taxon>Agaricomycetes</taxon>
        <taxon>Cantharellales</taxon>
        <taxon>Ceratobasidiaceae</taxon>
        <taxon>Rhizoctonia</taxon>
    </lineage>
</organism>
<feature type="compositionally biased region" description="Gly residues" evidence="1">
    <location>
        <begin position="49"/>
        <end position="78"/>
    </location>
</feature>
<dbReference type="Proteomes" id="UP000663846">
    <property type="component" value="Unassembled WGS sequence"/>
</dbReference>
<dbReference type="EMBL" id="CAJMWS010001035">
    <property type="protein sequence ID" value="CAE6471840.1"/>
    <property type="molecule type" value="Genomic_DNA"/>
</dbReference>
<feature type="region of interest" description="Disordered" evidence="1">
    <location>
        <begin position="46"/>
        <end position="106"/>
    </location>
</feature>
<reference evidence="2" key="1">
    <citation type="submission" date="2021-01" db="EMBL/GenBank/DDBJ databases">
        <authorList>
            <person name="Kaushik A."/>
        </authorList>
    </citation>
    <scope>NUCLEOTIDE SEQUENCE</scope>
    <source>
        <strain evidence="2">AG1-1C</strain>
    </source>
</reference>
<evidence type="ECO:0000313" key="2">
    <source>
        <dbReference type="EMBL" id="CAE6471840.1"/>
    </source>
</evidence>
<comment type="caution">
    <text evidence="2">The sequence shown here is derived from an EMBL/GenBank/DDBJ whole genome shotgun (WGS) entry which is preliminary data.</text>
</comment>
<gene>
    <name evidence="2" type="ORF">RDB_LOCUS176640</name>
</gene>